<dbReference type="AlphaFoldDB" id="A0ABD5YSR9"/>
<dbReference type="RefSeq" id="WP_248909113.1">
    <property type="nucleotide sequence ID" value="NZ_CP109979.1"/>
</dbReference>
<dbReference type="GeneID" id="76201159"/>
<dbReference type="EMBL" id="JBHTAX010000001">
    <property type="protein sequence ID" value="MFC7191427.1"/>
    <property type="molecule type" value="Genomic_DNA"/>
</dbReference>
<keyword evidence="1" id="KW-1133">Transmembrane helix</keyword>
<feature type="transmembrane region" description="Helical" evidence="1">
    <location>
        <begin position="76"/>
        <end position="102"/>
    </location>
</feature>
<keyword evidence="1" id="KW-0812">Transmembrane</keyword>
<evidence type="ECO:0000313" key="2">
    <source>
        <dbReference type="EMBL" id="MFC7191427.1"/>
    </source>
</evidence>
<evidence type="ECO:0000313" key="3">
    <source>
        <dbReference type="Proteomes" id="UP001596417"/>
    </source>
</evidence>
<keyword evidence="1" id="KW-0472">Membrane</keyword>
<organism evidence="2 3">
    <name type="scientific">Halocatena marina</name>
    <dbReference type="NCBI Taxonomy" id="2934937"/>
    <lineage>
        <taxon>Archaea</taxon>
        <taxon>Methanobacteriati</taxon>
        <taxon>Methanobacteriota</taxon>
        <taxon>Stenosarchaea group</taxon>
        <taxon>Halobacteria</taxon>
        <taxon>Halobacteriales</taxon>
        <taxon>Natronomonadaceae</taxon>
        <taxon>Halocatena</taxon>
    </lineage>
</organism>
<keyword evidence="3" id="KW-1185">Reference proteome</keyword>
<dbReference type="PROSITE" id="PS51257">
    <property type="entry name" value="PROKAR_LIPOPROTEIN"/>
    <property type="match status" value="1"/>
</dbReference>
<name>A0ABD5YSR9_9EURY</name>
<proteinExistence type="predicted"/>
<dbReference type="Proteomes" id="UP001596417">
    <property type="component" value="Unassembled WGS sequence"/>
</dbReference>
<reference evidence="2 3" key="1">
    <citation type="journal article" date="2019" name="Int. J. Syst. Evol. Microbiol.">
        <title>The Global Catalogue of Microorganisms (GCM) 10K type strain sequencing project: providing services to taxonomists for standard genome sequencing and annotation.</title>
        <authorList>
            <consortium name="The Broad Institute Genomics Platform"/>
            <consortium name="The Broad Institute Genome Sequencing Center for Infectious Disease"/>
            <person name="Wu L."/>
            <person name="Ma J."/>
        </authorList>
    </citation>
    <scope>NUCLEOTIDE SEQUENCE [LARGE SCALE GENOMIC DNA]</scope>
    <source>
        <strain evidence="2 3">RDMS1</strain>
    </source>
</reference>
<comment type="caution">
    <text evidence="2">The sequence shown here is derived from an EMBL/GenBank/DDBJ whole genome shotgun (WGS) entry which is preliminary data.</text>
</comment>
<sequence length="104" mass="10791">MSSERTVGFVQQQWARRSVVALTILAACAPVFAWATEQTGYTEPLDIAAELTGASAYASPLFDGVVPGYSIPGLDAYTGTLIVALLGTGLTLIVTVGIGSILEE</sequence>
<protein>
    <submittedName>
        <fullName evidence="2">Metal transporter</fullName>
    </submittedName>
</protein>
<evidence type="ECO:0000256" key="1">
    <source>
        <dbReference type="SAM" id="Phobius"/>
    </source>
</evidence>
<gene>
    <name evidence="2" type="ORF">ACFQL7_17560</name>
</gene>
<accession>A0ABD5YSR9</accession>